<comment type="caution">
    <text evidence="2">The sequence shown here is derived from an EMBL/GenBank/DDBJ whole genome shotgun (WGS) entry which is preliminary data.</text>
</comment>
<evidence type="ECO:0000313" key="2">
    <source>
        <dbReference type="EMBL" id="PSR20551.1"/>
    </source>
</evidence>
<accession>A0A2T2WE82</accession>
<dbReference type="Proteomes" id="UP000241848">
    <property type="component" value="Unassembled WGS sequence"/>
</dbReference>
<evidence type="ECO:0000313" key="3">
    <source>
        <dbReference type="Proteomes" id="UP000241848"/>
    </source>
</evidence>
<dbReference type="AlphaFoldDB" id="A0A2T2WE82"/>
<evidence type="ECO:0000256" key="1">
    <source>
        <dbReference type="SAM" id="SignalP"/>
    </source>
</evidence>
<organism evidence="2 3">
    <name type="scientific">Sulfobacillus acidophilus</name>
    <dbReference type="NCBI Taxonomy" id="53633"/>
    <lineage>
        <taxon>Bacteria</taxon>
        <taxon>Bacillati</taxon>
        <taxon>Bacillota</taxon>
        <taxon>Clostridia</taxon>
        <taxon>Eubacteriales</taxon>
        <taxon>Clostridiales Family XVII. Incertae Sedis</taxon>
        <taxon>Sulfobacillus</taxon>
    </lineage>
</organism>
<feature type="chain" id="PRO_5015612881" description="Photosynthesis system II assembly factor Ycf48/Hcf136-like domain-containing protein" evidence="1">
    <location>
        <begin position="22"/>
        <end position="419"/>
    </location>
</feature>
<dbReference type="SUPFAM" id="SSF110296">
    <property type="entry name" value="Oligoxyloglucan reducing end-specific cellobiohydrolase"/>
    <property type="match status" value="1"/>
</dbReference>
<dbReference type="InterPro" id="IPR015943">
    <property type="entry name" value="WD40/YVTN_repeat-like_dom_sf"/>
</dbReference>
<evidence type="ECO:0008006" key="4">
    <source>
        <dbReference type="Google" id="ProtNLM"/>
    </source>
</evidence>
<gene>
    <name evidence="2" type="ORF">C7B45_14505</name>
</gene>
<keyword evidence="1" id="KW-0732">Signal</keyword>
<proteinExistence type="predicted"/>
<name>A0A2T2WE82_9FIRM</name>
<dbReference type="EMBL" id="PXYV01000058">
    <property type="protein sequence ID" value="PSR20551.1"/>
    <property type="molecule type" value="Genomic_DNA"/>
</dbReference>
<protein>
    <recommendedName>
        <fullName evidence="4">Photosynthesis system II assembly factor Ycf48/Hcf136-like domain-containing protein</fullName>
    </recommendedName>
</protein>
<sequence>MTKTMLTAALMGLFLSSNALAGGEASVALSSPIFQHSPKGKPFARPSALLQSRVTKARAISTPSYPVPFKALAMRTAQDGWALSQNALWSTIDGGRKWQPVTPPHVTVNDPGIAPTGWFGADFGVAWDFVGSHSAWVATTMAKRSGTFLLSHTRDSGKRWTQTRIHLPLTTYTWRGSQALEIDFISNRIGWLAIGPGPAGPQNPMELWQTTNSGQSWHRMYVTEAFGGALAFTSAQDGWLVFQAPADNGALFLLRHTTTAGRSWQTMSVPNLNEFANYMNGSDGTGLTWQGSDGALAGSTIQLGAPHGYLAVLQTTNDGQTWTVSPQLAAHSNKFASAATAGSHSWAIADGHLYTWSLRQRTWTNHTSAPWLAHATGLDAVNGAVAFVWKNTKNRSEIWRTTDGGDHWARVGYTKIANG</sequence>
<reference evidence="2 3" key="1">
    <citation type="journal article" date="2014" name="BMC Genomics">
        <title>Comparison of environmental and isolate Sulfobacillus genomes reveals diverse carbon, sulfur, nitrogen, and hydrogen metabolisms.</title>
        <authorList>
            <person name="Justice N.B."/>
            <person name="Norman A."/>
            <person name="Brown C.T."/>
            <person name="Singh A."/>
            <person name="Thomas B.C."/>
            <person name="Banfield J.F."/>
        </authorList>
    </citation>
    <scope>NUCLEOTIDE SEQUENCE [LARGE SCALE GENOMIC DNA]</scope>
    <source>
        <strain evidence="2">AMDSBA3</strain>
    </source>
</reference>
<feature type="signal peptide" evidence="1">
    <location>
        <begin position="1"/>
        <end position="21"/>
    </location>
</feature>
<dbReference type="Gene3D" id="2.130.10.10">
    <property type="entry name" value="YVTN repeat-like/Quinoprotein amine dehydrogenase"/>
    <property type="match status" value="1"/>
</dbReference>